<dbReference type="InterPro" id="IPR007197">
    <property type="entry name" value="rSAM"/>
</dbReference>
<accession>A0A2J1DTL4</accession>
<name>A0A2J1DTL4_9CHLR</name>
<dbReference type="SUPFAM" id="SSF102114">
    <property type="entry name" value="Radical SAM enzymes"/>
    <property type="match status" value="1"/>
</dbReference>
<evidence type="ECO:0000256" key="4">
    <source>
        <dbReference type="ARBA" id="ARBA00022723"/>
    </source>
</evidence>
<dbReference type="GO" id="GO:0004748">
    <property type="term" value="F:ribonucleoside-diphosphate reductase activity, thioredoxin disulfide as acceptor"/>
    <property type="evidence" value="ECO:0007669"/>
    <property type="project" value="InterPro"/>
</dbReference>
<dbReference type="InterPro" id="IPR013509">
    <property type="entry name" value="RNR_lsu_N"/>
</dbReference>
<evidence type="ECO:0000256" key="7">
    <source>
        <dbReference type="ARBA" id="ARBA00023116"/>
    </source>
</evidence>
<dbReference type="Pfam" id="PF00317">
    <property type="entry name" value="Ribonuc_red_lgN"/>
    <property type="match status" value="1"/>
</dbReference>
<dbReference type="Pfam" id="PF04055">
    <property type="entry name" value="Radical_SAM"/>
    <property type="match status" value="1"/>
</dbReference>
<comment type="caution">
    <text evidence="10">The sequence shown here is derived from an EMBL/GenBank/DDBJ whole genome shotgun (WGS) entry which is preliminary data.</text>
</comment>
<keyword evidence="6" id="KW-0411">Iron-sulfur</keyword>
<dbReference type="Gene3D" id="3.20.20.70">
    <property type="entry name" value="Aldolase class I"/>
    <property type="match status" value="1"/>
</dbReference>
<dbReference type="Proteomes" id="UP000233649">
    <property type="component" value="Unassembled WGS sequence"/>
</dbReference>
<dbReference type="EMBL" id="PHFD01000334">
    <property type="protein sequence ID" value="PKH45464.1"/>
    <property type="molecule type" value="Genomic_DNA"/>
</dbReference>
<organism evidence="10 11">
    <name type="scientific">Dehalococcoides mccartyi</name>
    <dbReference type="NCBI Taxonomy" id="61435"/>
    <lineage>
        <taxon>Bacteria</taxon>
        <taxon>Bacillati</taxon>
        <taxon>Chloroflexota</taxon>
        <taxon>Dehalococcoidia</taxon>
        <taxon>Dehalococcoidales</taxon>
        <taxon>Dehalococcoidaceae</taxon>
        <taxon>Dehalococcoides</taxon>
    </lineage>
</organism>
<dbReference type="GO" id="GO:0046872">
    <property type="term" value="F:metal ion binding"/>
    <property type="evidence" value="ECO:0007669"/>
    <property type="project" value="UniProtKB-KW"/>
</dbReference>
<feature type="non-terminal residue" evidence="10">
    <location>
        <position position="309"/>
    </location>
</feature>
<dbReference type="SUPFAM" id="SSF48168">
    <property type="entry name" value="R1 subunit of ribonucleotide reductase, N-terminal domain"/>
    <property type="match status" value="1"/>
</dbReference>
<dbReference type="AlphaFoldDB" id="A0A2J1DTL4"/>
<evidence type="ECO:0000256" key="5">
    <source>
        <dbReference type="ARBA" id="ARBA00023004"/>
    </source>
</evidence>
<dbReference type="InterPro" id="IPR034457">
    <property type="entry name" value="Organic_radical-activating"/>
</dbReference>
<dbReference type="Gene3D" id="3.20.70.20">
    <property type="match status" value="1"/>
</dbReference>
<feature type="domain" description="Ribonucleotide reductase large subunit N-terminal" evidence="8">
    <location>
        <begin position="251"/>
        <end position="309"/>
    </location>
</feature>
<keyword evidence="5" id="KW-0408">Iron</keyword>
<evidence type="ECO:0000256" key="1">
    <source>
        <dbReference type="ARBA" id="ARBA00001966"/>
    </source>
</evidence>
<evidence type="ECO:0000256" key="2">
    <source>
        <dbReference type="ARBA" id="ARBA00022485"/>
    </source>
</evidence>
<reference evidence="10 11" key="1">
    <citation type="journal article" date="2017" name="FEMS Microbiol. Ecol.">
        <title>Reconstructed genomes of novel Dehalococcoides mccartyi strains from 1,2,3,4-tetrachlorodibenzo-p-dioxin-dechlorinating enrichment cultures reveal divergent reductive dehalogenase gene profiles.</title>
        <authorList>
            <person name="Dam H.T."/>
            <person name="Vollmers J."/>
            <person name="Kaster A.K."/>
            <person name="Haggblom M.M."/>
        </authorList>
    </citation>
    <scope>NUCLEOTIDE SEQUENCE [LARGE SCALE GENOMIC DNA]</scope>
    <source>
        <strain evidence="10 11">H1-3-2.001</strain>
    </source>
</reference>
<comment type="cofactor">
    <cofactor evidence="1">
        <name>[4Fe-4S] cluster</name>
        <dbReference type="ChEBI" id="CHEBI:49883"/>
    </cofactor>
</comment>
<evidence type="ECO:0000313" key="10">
    <source>
        <dbReference type="EMBL" id="PKH45464.1"/>
    </source>
</evidence>
<dbReference type="PANTHER" id="PTHR30352">
    <property type="entry name" value="PYRUVATE FORMATE-LYASE-ACTIVATING ENZYME"/>
    <property type="match status" value="1"/>
</dbReference>
<dbReference type="SFLD" id="SFLDS00029">
    <property type="entry name" value="Radical_SAM"/>
    <property type="match status" value="1"/>
</dbReference>
<evidence type="ECO:0000259" key="9">
    <source>
        <dbReference type="Pfam" id="PF04055"/>
    </source>
</evidence>
<keyword evidence="4" id="KW-0479">Metal-binding</keyword>
<evidence type="ECO:0000313" key="11">
    <source>
        <dbReference type="Proteomes" id="UP000233649"/>
    </source>
</evidence>
<dbReference type="GO" id="GO:0005524">
    <property type="term" value="F:ATP binding"/>
    <property type="evidence" value="ECO:0007669"/>
    <property type="project" value="InterPro"/>
</dbReference>
<protein>
    <submittedName>
        <fullName evidence="10">Radical SAM protein</fullName>
    </submittedName>
</protein>
<keyword evidence="7" id="KW-0215">Deoxyribonucleotide synthesis</keyword>
<proteinExistence type="predicted"/>
<evidence type="ECO:0000256" key="6">
    <source>
        <dbReference type="ARBA" id="ARBA00023014"/>
    </source>
</evidence>
<dbReference type="GO" id="GO:0051539">
    <property type="term" value="F:4 iron, 4 sulfur cluster binding"/>
    <property type="evidence" value="ECO:0007669"/>
    <property type="project" value="UniProtKB-KW"/>
</dbReference>
<dbReference type="PANTHER" id="PTHR30352:SF5">
    <property type="entry name" value="PYRUVATE FORMATE-LYASE 1-ACTIVATING ENZYME"/>
    <property type="match status" value="1"/>
</dbReference>
<feature type="domain" description="Radical SAM core" evidence="9">
    <location>
        <begin position="21"/>
        <end position="175"/>
    </location>
</feature>
<keyword evidence="3" id="KW-0949">S-adenosyl-L-methionine</keyword>
<dbReference type="InterPro" id="IPR058240">
    <property type="entry name" value="rSAM_sf"/>
</dbReference>
<keyword evidence="2" id="KW-0004">4Fe-4S</keyword>
<dbReference type="InterPro" id="IPR013785">
    <property type="entry name" value="Aldolase_TIM"/>
</dbReference>
<evidence type="ECO:0000256" key="3">
    <source>
        <dbReference type="ARBA" id="ARBA00022691"/>
    </source>
</evidence>
<evidence type="ECO:0000259" key="8">
    <source>
        <dbReference type="Pfam" id="PF00317"/>
    </source>
</evidence>
<gene>
    <name evidence="10" type="ORF">CVH13_01507</name>
</gene>
<dbReference type="InterPro" id="IPR008926">
    <property type="entry name" value="RNR_R1-su_N"/>
</dbReference>
<dbReference type="GO" id="GO:0009263">
    <property type="term" value="P:deoxyribonucleotide biosynthetic process"/>
    <property type="evidence" value="ECO:0007669"/>
    <property type="project" value="UniProtKB-KW"/>
</dbReference>
<sequence length="309" mass="34693">MNIYQITYEPNYRVLGLHFWGCNLFCRGCYKNYWTDDLSLPGSSVEQLKDAPRAKTPAIFLTLEEVLEKTEGLAPRDIFFMGKESSLDPELPLLAARLHARHKGFHTLLTNGVKLTDLSNIDEAVFGFKSASESVHREYTGLSNLGIMNNFKKVYQNGKKLQAEIAFIPNLVEEEEIGALAKTISEIDRKILFRVTSYFAVPGAPWPAASREQVEDAAAFARKYLDDVVTMASDSRDNSWKPEVILGINMKLSGNAKIVLEKRYLKRDGDGSITESPEDMFRRVADAVAAAENAYNQQGKAACWADEFY</sequence>